<accession>A0A368TMM1</accession>
<gene>
    <name evidence="1" type="ORF">DU506_20295</name>
</gene>
<organism evidence="1 2">
    <name type="scientific">Vreelandella rituensis</name>
    <dbReference type="NCBI Taxonomy" id="2282306"/>
    <lineage>
        <taxon>Bacteria</taxon>
        <taxon>Pseudomonadati</taxon>
        <taxon>Pseudomonadota</taxon>
        <taxon>Gammaproteobacteria</taxon>
        <taxon>Oceanospirillales</taxon>
        <taxon>Halomonadaceae</taxon>
        <taxon>Vreelandella</taxon>
    </lineage>
</organism>
<dbReference type="Proteomes" id="UP000253204">
    <property type="component" value="Unassembled WGS sequence"/>
</dbReference>
<protein>
    <recommendedName>
        <fullName evidence="3">Rpn family recombination-promoting nuclease/putative transposase</fullName>
    </recommendedName>
</protein>
<evidence type="ECO:0000313" key="1">
    <source>
        <dbReference type="EMBL" id="RCV85798.1"/>
    </source>
</evidence>
<comment type="caution">
    <text evidence="1">The sequence shown here is derived from an EMBL/GenBank/DDBJ whole genome shotgun (WGS) entry which is preliminary data.</text>
</comment>
<keyword evidence="2" id="KW-1185">Reference proteome</keyword>
<sequence length="201" mass="23583">MLGCDMADQILMCDPPHWETKAFLKGMRRSLRIQVIEKFSDVPFWFDERIAEAEYDELIGLAARILHAQTLPDLFQDAAVVSQNQMGWNMKKVPHEPALRTMSRIRELSADEETRRLAFVRERALRDEVPFLNDAKREGEQLGIEKMRQEIWQEAEERILENKRNATRKLIALTEMNDQLIAEIKELPVEEVEKLRAETQH</sequence>
<evidence type="ECO:0000313" key="2">
    <source>
        <dbReference type="Proteomes" id="UP000253204"/>
    </source>
</evidence>
<name>A0A368TMM1_9GAMM</name>
<reference evidence="1 2" key="1">
    <citation type="submission" date="2018-07" db="EMBL/GenBank/DDBJ databases">
        <title>Halomonas rutogse sp. nov., isolated from Lake TangqianCo on Tibetan Plateau.</title>
        <authorList>
            <person name="Lu H."/>
            <person name="Xing P."/>
            <person name="Wu Q."/>
        </authorList>
    </citation>
    <scope>NUCLEOTIDE SEQUENCE [LARGE SCALE GENOMIC DNA]</scope>
    <source>
        <strain evidence="1 2">TQ8S</strain>
    </source>
</reference>
<dbReference type="AlphaFoldDB" id="A0A368TMM1"/>
<proteinExistence type="predicted"/>
<dbReference type="EMBL" id="QPIJ01000098">
    <property type="protein sequence ID" value="RCV85798.1"/>
    <property type="molecule type" value="Genomic_DNA"/>
</dbReference>
<evidence type="ECO:0008006" key="3">
    <source>
        <dbReference type="Google" id="ProtNLM"/>
    </source>
</evidence>